<dbReference type="AlphaFoldDB" id="A0A7J8TIH9"/>
<evidence type="ECO:0000259" key="2">
    <source>
        <dbReference type="Pfam" id="PF24924"/>
    </source>
</evidence>
<proteinExistence type="predicted"/>
<dbReference type="EMBL" id="JABFAC010249624">
    <property type="protein sequence ID" value="MBA0637970.1"/>
    <property type="molecule type" value="Genomic_DNA"/>
</dbReference>
<comment type="caution">
    <text evidence="3">The sequence shown here is derived from an EMBL/GenBank/DDBJ whole genome shotgun (WGS) entry which is preliminary data.</text>
</comment>
<feature type="domain" description="DUF7745" evidence="2">
    <location>
        <begin position="23"/>
        <end position="185"/>
    </location>
</feature>
<reference evidence="3 4" key="1">
    <citation type="journal article" date="2019" name="Genome Biol. Evol.">
        <title>Insights into the evolution of the New World diploid cottons (Gossypium, subgenus Houzingenia) based on genome sequencing.</title>
        <authorList>
            <person name="Grover C.E."/>
            <person name="Arick M.A. 2nd"/>
            <person name="Thrash A."/>
            <person name="Conover J.L."/>
            <person name="Sanders W.S."/>
            <person name="Peterson D.G."/>
            <person name="Frelichowski J.E."/>
            <person name="Scheffler J.A."/>
            <person name="Scheffler B.E."/>
            <person name="Wendel J.F."/>
        </authorList>
    </citation>
    <scope>NUCLEOTIDE SEQUENCE [LARGE SCALE GENOMIC DNA]</scope>
    <source>
        <strain evidence="3">27</strain>
        <tissue evidence="3">Leaf</tissue>
    </source>
</reference>
<name>A0A7J8TIH9_GOSDV</name>
<dbReference type="Pfam" id="PF24924">
    <property type="entry name" value="DUF7745"/>
    <property type="match status" value="2"/>
</dbReference>
<organism evidence="3 4">
    <name type="scientific">Gossypium davidsonii</name>
    <name type="common">Davidson's cotton</name>
    <name type="synonym">Gossypium klotzschianum subsp. davidsonii</name>
    <dbReference type="NCBI Taxonomy" id="34287"/>
    <lineage>
        <taxon>Eukaryota</taxon>
        <taxon>Viridiplantae</taxon>
        <taxon>Streptophyta</taxon>
        <taxon>Embryophyta</taxon>
        <taxon>Tracheophyta</taxon>
        <taxon>Spermatophyta</taxon>
        <taxon>Magnoliopsida</taxon>
        <taxon>eudicotyledons</taxon>
        <taxon>Gunneridae</taxon>
        <taxon>Pentapetalae</taxon>
        <taxon>rosids</taxon>
        <taxon>malvids</taxon>
        <taxon>Malvales</taxon>
        <taxon>Malvaceae</taxon>
        <taxon>Malvoideae</taxon>
        <taxon>Gossypium</taxon>
    </lineage>
</organism>
<dbReference type="Proteomes" id="UP000593561">
    <property type="component" value="Unassembled WGS sequence"/>
</dbReference>
<sequence>MYSPELNLDFTCISVTQNNLQVLKEVRDQWDDETKQLFYCEYGDLPYLLNVKVDKYLFRALTQYWNSAYSYFTFGKVDLVPTIEEFTTLLRCPMMQTDKAYSKAINVSTFLKRLMSITGMSEQWVAAQIKQKGDSKCILWKSLRDLILAHLDTRKKVDVFALSIYGLVIFSKELGHIDDAISDLFDWLEKMNIEKVSYRVFSENYSPLKEFSLQDEDVEWRAHWMILNEILYKYGDFDWVPLLEIWGAVGYSPLLVLRQYRSMQFISVPQGLAQCEFAYKCDNYKKKVRLRARVAELEKSLHQYRSRNSVIQLKVSLTKIEKLKGNKEKLEAAP</sequence>
<gene>
    <name evidence="3" type="ORF">Godav_025509</name>
</gene>
<dbReference type="PANTHER" id="PTHR48200">
    <property type="entry name" value="PROTEIN, PUTATIVE-RELATED"/>
    <property type="match status" value="1"/>
</dbReference>
<dbReference type="InterPro" id="IPR056647">
    <property type="entry name" value="DUF7745"/>
</dbReference>
<evidence type="ECO:0000256" key="1">
    <source>
        <dbReference type="SAM" id="Coils"/>
    </source>
</evidence>
<dbReference type="PANTHER" id="PTHR48200:SF1">
    <property type="entry name" value="AMINOTRANSFERASE-LIKE PLANT MOBILE DOMAIN-CONTAINING PROTEIN"/>
    <property type="match status" value="1"/>
</dbReference>
<keyword evidence="4" id="KW-1185">Reference proteome</keyword>
<accession>A0A7J8TIH9</accession>
<evidence type="ECO:0000313" key="3">
    <source>
        <dbReference type="EMBL" id="MBA0637970.1"/>
    </source>
</evidence>
<protein>
    <recommendedName>
        <fullName evidence="2">DUF7745 domain-containing protein</fullName>
    </recommendedName>
</protein>
<feature type="domain" description="DUF7745" evidence="2">
    <location>
        <begin position="209"/>
        <end position="296"/>
    </location>
</feature>
<feature type="coiled-coil region" evidence="1">
    <location>
        <begin position="287"/>
        <end position="333"/>
    </location>
</feature>
<keyword evidence="1" id="KW-0175">Coiled coil</keyword>
<evidence type="ECO:0000313" key="4">
    <source>
        <dbReference type="Proteomes" id="UP000593561"/>
    </source>
</evidence>